<evidence type="ECO:0000256" key="1">
    <source>
        <dbReference type="SAM" id="MobiDB-lite"/>
    </source>
</evidence>
<protein>
    <submittedName>
        <fullName evidence="2">Uncharacterized protein</fullName>
    </submittedName>
</protein>
<feature type="compositionally biased region" description="Polar residues" evidence="1">
    <location>
        <begin position="44"/>
        <end position="55"/>
    </location>
</feature>
<accession>A0ABN8SJ75</accession>
<evidence type="ECO:0000313" key="2">
    <source>
        <dbReference type="EMBL" id="CAH3191711.1"/>
    </source>
</evidence>
<dbReference type="Proteomes" id="UP001159427">
    <property type="component" value="Unassembled WGS sequence"/>
</dbReference>
<keyword evidence="3" id="KW-1185">Reference proteome</keyword>
<feature type="region of interest" description="Disordered" evidence="1">
    <location>
        <begin position="1"/>
        <end position="141"/>
    </location>
</feature>
<organism evidence="2 3">
    <name type="scientific">Porites evermanni</name>
    <dbReference type="NCBI Taxonomy" id="104178"/>
    <lineage>
        <taxon>Eukaryota</taxon>
        <taxon>Metazoa</taxon>
        <taxon>Cnidaria</taxon>
        <taxon>Anthozoa</taxon>
        <taxon>Hexacorallia</taxon>
        <taxon>Scleractinia</taxon>
        <taxon>Fungiina</taxon>
        <taxon>Poritidae</taxon>
        <taxon>Porites</taxon>
    </lineage>
</organism>
<sequence>MAVENMSERDPLSPAEEDNLLSEENESANPSPQGTDKVLANVLSAMTQMSSTMLSMENAMKRLADAPEDHATPPKRRRQPPESSAMRDSGDSDPEQLDSKELNFPPNGDPPKPGSSVTEDALLNEIAQDFKSDEQTDPKVAQKLADIANKRWGSKLEEAK</sequence>
<comment type="caution">
    <text evidence="2">The sequence shown here is derived from an EMBL/GenBank/DDBJ whole genome shotgun (WGS) entry which is preliminary data.</text>
</comment>
<feature type="compositionally biased region" description="Basic and acidic residues" evidence="1">
    <location>
        <begin position="1"/>
        <end position="11"/>
    </location>
</feature>
<feature type="compositionally biased region" description="Basic and acidic residues" evidence="1">
    <location>
        <begin position="59"/>
        <end position="72"/>
    </location>
</feature>
<feature type="compositionally biased region" description="Acidic residues" evidence="1">
    <location>
        <begin position="15"/>
        <end position="26"/>
    </location>
</feature>
<feature type="compositionally biased region" description="Basic and acidic residues" evidence="1">
    <location>
        <begin position="128"/>
        <end position="137"/>
    </location>
</feature>
<name>A0ABN8SJ75_9CNID</name>
<reference evidence="2 3" key="1">
    <citation type="submission" date="2022-05" db="EMBL/GenBank/DDBJ databases">
        <authorList>
            <consortium name="Genoscope - CEA"/>
            <person name="William W."/>
        </authorList>
    </citation>
    <scope>NUCLEOTIDE SEQUENCE [LARGE SCALE GENOMIC DNA]</scope>
</reference>
<evidence type="ECO:0000313" key="3">
    <source>
        <dbReference type="Proteomes" id="UP001159427"/>
    </source>
</evidence>
<proteinExistence type="predicted"/>
<dbReference type="EMBL" id="CALNXI010002985">
    <property type="protein sequence ID" value="CAH3191711.1"/>
    <property type="molecule type" value="Genomic_DNA"/>
</dbReference>
<gene>
    <name evidence="2" type="ORF">PEVE_00022317</name>
</gene>